<evidence type="ECO:0000313" key="2">
    <source>
        <dbReference type="Proteomes" id="UP001589645"/>
    </source>
</evidence>
<keyword evidence="2" id="KW-1185">Reference proteome</keyword>
<dbReference type="RefSeq" id="WP_390198215.1">
    <property type="nucleotide sequence ID" value="NZ_JBHMEP010000027.1"/>
</dbReference>
<proteinExistence type="predicted"/>
<evidence type="ECO:0000313" key="1">
    <source>
        <dbReference type="EMBL" id="MFB9137842.1"/>
    </source>
</evidence>
<name>A0ABV5HU94_9VIBR</name>
<protein>
    <submittedName>
        <fullName evidence="1">Uncharacterized protein</fullName>
    </submittedName>
</protein>
<feature type="non-terminal residue" evidence="1">
    <location>
        <position position="1"/>
    </location>
</feature>
<sequence>RVEQTAQYVDFQITLNPHRYAQGFGKVIADDPINLILRVRYGAHEGVQEMINMIGAAAGLGPAIVTEPK</sequence>
<gene>
    <name evidence="1" type="ORF">ACFFUV_23110</name>
</gene>
<comment type="caution">
    <text evidence="1">The sequence shown here is derived from an EMBL/GenBank/DDBJ whole genome shotgun (WGS) entry which is preliminary data.</text>
</comment>
<dbReference type="EMBL" id="JBHMEP010000027">
    <property type="protein sequence ID" value="MFB9137842.1"/>
    <property type="molecule type" value="Genomic_DNA"/>
</dbReference>
<organism evidence="1 2">
    <name type="scientific">Vibrio olivae</name>
    <dbReference type="NCBI Taxonomy" id="1243002"/>
    <lineage>
        <taxon>Bacteria</taxon>
        <taxon>Pseudomonadati</taxon>
        <taxon>Pseudomonadota</taxon>
        <taxon>Gammaproteobacteria</taxon>
        <taxon>Vibrionales</taxon>
        <taxon>Vibrionaceae</taxon>
        <taxon>Vibrio</taxon>
    </lineage>
</organism>
<reference evidence="1 2" key="1">
    <citation type="submission" date="2024-09" db="EMBL/GenBank/DDBJ databases">
        <authorList>
            <person name="Sun Q."/>
            <person name="Mori K."/>
        </authorList>
    </citation>
    <scope>NUCLEOTIDE SEQUENCE [LARGE SCALE GENOMIC DNA]</scope>
    <source>
        <strain evidence="1 2">CECT 8064</strain>
    </source>
</reference>
<accession>A0ABV5HU94</accession>
<dbReference type="Proteomes" id="UP001589645">
    <property type="component" value="Unassembled WGS sequence"/>
</dbReference>